<feature type="transmembrane region" description="Helical" evidence="8">
    <location>
        <begin position="339"/>
        <end position="360"/>
    </location>
</feature>
<feature type="signal peptide" evidence="10">
    <location>
        <begin position="1"/>
        <end position="21"/>
    </location>
</feature>
<dbReference type="AlphaFoldDB" id="A0A967EBR0"/>
<feature type="chain" id="PRO_5036964990" evidence="10">
    <location>
        <begin position="22"/>
        <end position="501"/>
    </location>
</feature>
<dbReference type="PANTHER" id="PTHR30614">
    <property type="entry name" value="MEMBRANE COMPONENT OF AMINO ACID ABC TRANSPORTER"/>
    <property type="match status" value="1"/>
</dbReference>
<dbReference type="PANTHER" id="PTHR30614:SF0">
    <property type="entry name" value="L-CYSTINE TRANSPORT SYSTEM PERMEASE PROTEIN TCYL"/>
    <property type="match status" value="1"/>
</dbReference>
<evidence type="ECO:0000256" key="4">
    <source>
        <dbReference type="ARBA" id="ARBA00022692"/>
    </source>
</evidence>
<feature type="transmembrane region" description="Helical" evidence="8">
    <location>
        <begin position="297"/>
        <end position="327"/>
    </location>
</feature>
<evidence type="ECO:0000259" key="11">
    <source>
        <dbReference type="PROSITE" id="PS50928"/>
    </source>
</evidence>
<proteinExistence type="inferred from homology"/>
<evidence type="ECO:0000256" key="2">
    <source>
        <dbReference type="ARBA" id="ARBA00022448"/>
    </source>
</evidence>
<accession>A0A967EBR0</accession>
<dbReference type="InterPro" id="IPR000515">
    <property type="entry name" value="MetI-like"/>
</dbReference>
<dbReference type="Pfam" id="PF00497">
    <property type="entry name" value="SBP_bac_3"/>
    <property type="match status" value="1"/>
</dbReference>
<dbReference type="PROSITE" id="PS50928">
    <property type="entry name" value="ABC_TM1"/>
    <property type="match status" value="1"/>
</dbReference>
<evidence type="ECO:0000313" key="12">
    <source>
        <dbReference type="EMBL" id="NHN57229.1"/>
    </source>
</evidence>
<comment type="subcellular location">
    <subcellularLocation>
        <location evidence="1 8">Cell membrane</location>
        <topology evidence="1 8">Multi-pass membrane protein</topology>
    </subcellularLocation>
</comment>
<protein>
    <submittedName>
        <fullName evidence="12">ABC transporter substrate-binding protein/permease</fullName>
    </submittedName>
</protein>
<name>A0A967EBR0_9MICO</name>
<keyword evidence="13" id="KW-1185">Reference proteome</keyword>
<dbReference type="EMBL" id="JAAOIV010000013">
    <property type="protein sequence ID" value="NHN57229.1"/>
    <property type="molecule type" value="Genomic_DNA"/>
</dbReference>
<evidence type="ECO:0000256" key="1">
    <source>
        <dbReference type="ARBA" id="ARBA00004651"/>
    </source>
</evidence>
<evidence type="ECO:0000256" key="6">
    <source>
        <dbReference type="ARBA" id="ARBA00022989"/>
    </source>
</evidence>
<dbReference type="GO" id="GO:0015276">
    <property type="term" value="F:ligand-gated monoatomic ion channel activity"/>
    <property type="evidence" value="ECO:0007669"/>
    <property type="project" value="InterPro"/>
</dbReference>
<dbReference type="GO" id="GO:0015184">
    <property type="term" value="F:L-cystine transmembrane transporter activity"/>
    <property type="evidence" value="ECO:0007669"/>
    <property type="project" value="TreeGrafter"/>
</dbReference>
<evidence type="ECO:0000256" key="3">
    <source>
        <dbReference type="ARBA" id="ARBA00022475"/>
    </source>
</evidence>
<keyword evidence="2 8" id="KW-0813">Transport</keyword>
<dbReference type="InterPro" id="IPR035906">
    <property type="entry name" value="MetI-like_sf"/>
</dbReference>
<evidence type="ECO:0000256" key="10">
    <source>
        <dbReference type="SAM" id="SignalP"/>
    </source>
</evidence>
<dbReference type="SMART" id="SM00062">
    <property type="entry name" value="PBPb"/>
    <property type="match status" value="1"/>
</dbReference>
<gene>
    <name evidence="12" type="ORF">G9U51_15765</name>
</gene>
<organism evidence="12 13">
    <name type="scientific">Metallococcus carri</name>
    <dbReference type="NCBI Taxonomy" id="1656884"/>
    <lineage>
        <taxon>Bacteria</taxon>
        <taxon>Bacillati</taxon>
        <taxon>Actinomycetota</taxon>
        <taxon>Actinomycetes</taxon>
        <taxon>Micrococcales</taxon>
        <taxon>Dermacoccaceae</taxon>
        <taxon>Metallococcus</taxon>
    </lineage>
</organism>
<evidence type="ECO:0000256" key="9">
    <source>
        <dbReference type="SAM" id="MobiDB-lite"/>
    </source>
</evidence>
<dbReference type="Proteomes" id="UP000744769">
    <property type="component" value="Unassembled WGS sequence"/>
</dbReference>
<feature type="region of interest" description="Disordered" evidence="9">
    <location>
        <begin position="26"/>
        <end position="55"/>
    </location>
</feature>
<keyword evidence="6 8" id="KW-1133">Transmembrane helix</keyword>
<evidence type="ECO:0000256" key="7">
    <source>
        <dbReference type="ARBA" id="ARBA00023136"/>
    </source>
</evidence>
<comment type="caution">
    <text evidence="12">The sequence shown here is derived from an EMBL/GenBank/DDBJ whole genome shotgun (WGS) entry which is preliminary data.</text>
</comment>
<dbReference type="InterPro" id="IPR010065">
    <property type="entry name" value="AA_ABC_transptr_permease_3TM"/>
</dbReference>
<dbReference type="NCBIfam" id="TIGR01726">
    <property type="entry name" value="HEQRo_perm_3TM"/>
    <property type="match status" value="1"/>
</dbReference>
<sequence length="501" mass="53185">MAAALVLLATTLLGLAPVAAAASSAPTAPAGSASTPDTSAPTGSPSAASAAPSGPAAGLPKVLRVGTEGVYPPFSYHAGGQLTGFDVEYMKALGRALGIQVQFVEVPWDSMFAALTSGRIDLVANEVTKNPKREALYDLSSPYVDTTGVVVVAQDNSTIRSLKDIRGKRAGQNLTSNWADVARANGAQIIGVDSMDKAIQNLRQGSVDVVVNDKLAVRNFMASQTDPGVKIVAETSDRSESVLAARKGSGYLPALNRGIAELKSDGTTTRLYDKYFTAKEKPVTDWQLIKDNAWPMAWAAITVSIPLTLISFALGLLIALGVAVARLSTNPALFAPARFFISLMRGIPVLVLLLLIYFGLPQFGWKLAPFTAAVIGFTLNVSGYAAETIRSAISSVPRGQWEAARTIGMGYRSTLGRIVLPQAARTAVPPLSNILIDLLKSTSLASSILVVELLRQAQIAAAPTFKFFTLYGLAAIYYWLICVVLSFVQHRVERRVSRFVA</sequence>
<dbReference type="SUPFAM" id="SSF53850">
    <property type="entry name" value="Periplasmic binding protein-like II"/>
    <property type="match status" value="1"/>
</dbReference>
<keyword evidence="5" id="KW-0029">Amino-acid transport</keyword>
<dbReference type="Pfam" id="PF00528">
    <property type="entry name" value="BPD_transp_1"/>
    <property type="match status" value="1"/>
</dbReference>
<keyword evidence="10" id="KW-0732">Signal</keyword>
<keyword evidence="3" id="KW-1003">Cell membrane</keyword>
<evidence type="ECO:0000313" key="13">
    <source>
        <dbReference type="Proteomes" id="UP000744769"/>
    </source>
</evidence>
<dbReference type="CDD" id="cd06261">
    <property type="entry name" value="TM_PBP2"/>
    <property type="match status" value="1"/>
</dbReference>
<dbReference type="GO" id="GO:0043190">
    <property type="term" value="C:ATP-binding cassette (ABC) transporter complex"/>
    <property type="evidence" value="ECO:0007669"/>
    <property type="project" value="InterPro"/>
</dbReference>
<dbReference type="SUPFAM" id="SSF161098">
    <property type="entry name" value="MetI-like"/>
    <property type="match status" value="1"/>
</dbReference>
<feature type="transmembrane region" description="Helical" evidence="8">
    <location>
        <begin position="468"/>
        <end position="488"/>
    </location>
</feature>
<keyword evidence="4 8" id="KW-0812">Transmembrane</keyword>
<comment type="similarity">
    <text evidence="8">Belongs to the binding-protein-dependent transport system permease family.</text>
</comment>
<dbReference type="SMART" id="SM00079">
    <property type="entry name" value="PBPe"/>
    <property type="match status" value="1"/>
</dbReference>
<dbReference type="Gene3D" id="3.40.190.10">
    <property type="entry name" value="Periplasmic binding protein-like II"/>
    <property type="match status" value="2"/>
</dbReference>
<feature type="domain" description="ABC transmembrane type-1" evidence="11">
    <location>
        <begin position="301"/>
        <end position="489"/>
    </location>
</feature>
<keyword evidence="7 8" id="KW-0472">Membrane</keyword>
<dbReference type="InterPro" id="IPR043429">
    <property type="entry name" value="ArtM/GltK/GlnP/TcyL/YhdX-like"/>
</dbReference>
<evidence type="ECO:0000256" key="5">
    <source>
        <dbReference type="ARBA" id="ARBA00022970"/>
    </source>
</evidence>
<evidence type="ECO:0000256" key="8">
    <source>
        <dbReference type="RuleBase" id="RU363032"/>
    </source>
</evidence>
<reference evidence="12" key="1">
    <citation type="submission" date="2020-03" db="EMBL/GenBank/DDBJ databases">
        <title>Draft sequencing of Calidifontibacter sp. DB0510.</title>
        <authorList>
            <person name="Kim D.-U."/>
        </authorList>
    </citation>
    <scope>NUCLEOTIDE SEQUENCE</scope>
    <source>
        <strain evidence="12">DB0510</strain>
    </source>
</reference>
<dbReference type="InterPro" id="IPR001638">
    <property type="entry name" value="Solute-binding_3/MltF_N"/>
</dbReference>
<dbReference type="InterPro" id="IPR001320">
    <property type="entry name" value="Iontro_rcpt_C"/>
</dbReference>
<dbReference type="Gene3D" id="1.10.3720.10">
    <property type="entry name" value="MetI-like"/>
    <property type="match status" value="1"/>
</dbReference>